<accession>A0A1I8FK96</accession>
<dbReference type="Proteomes" id="UP000095280">
    <property type="component" value="Unplaced"/>
</dbReference>
<dbReference type="PANTHER" id="PTHR13153">
    <property type="entry name" value="CGTHBA PROTEIN -14 GENE PROTEIN"/>
    <property type="match status" value="1"/>
</dbReference>
<dbReference type="GO" id="GO:1990130">
    <property type="term" value="C:GATOR1 complex"/>
    <property type="evidence" value="ECO:0007669"/>
    <property type="project" value="TreeGrafter"/>
</dbReference>
<proteinExistence type="predicted"/>
<dbReference type="GO" id="GO:0038202">
    <property type="term" value="P:TORC1 signaling"/>
    <property type="evidence" value="ECO:0007669"/>
    <property type="project" value="TreeGrafter"/>
</dbReference>
<keyword evidence="1" id="KW-1185">Reference proteome</keyword>
<evidence type="ECO:0000313" key="1">
    <source>
        <dbReference type="Proteomes" id="UP000095280"/>
    </source>
</evidence>
<dbReference type="AlphaFoldDB" id="A0A1I8FK96"/>
<dbReference type="WBParaSite" id="maker-unitig_38073-snap-gene-0.2-mRNA-1">
    <property type="protein sequence ID" value="maker-unitig_38073-snap-gene-0.2-mRNA-1"/>
    <property type="gene ID" value="maker-unitig_38073-snap-gene-0.2"/>
</dbReference>
<dbReference type="GO" id="GO:0010508">
    <property type="term" value="P:positive regulation of autophagy"/>
    <property type="evidence" value="ECO:0007669"/>
    <property type="project" value="TreeGrafter"/>
</dbReference>
<protein>
    <submittedName>
        <fullName evidence="2">Uncharacterized protein</fullName>
    </submittedName>
</protein>
<dbReference type="PANTHER" id="PTHR13153:SF5">
    <property type="entry name" value="GATOR COMPLEX PROTEIN NPRL3"/>
    <property type="match status" value="1"/>
</dbReference>
<dbReference type="GO" id="GO:0034198">
    <property type="term" value="P:cellular response to amino acid starvation"/>
    <property type="evidence" value="ECO:0007669"/>
    <property type="project" value="TreeGrafter"/>
</dbReference>
<organism evidence="1 2">
    <name type="scientific">Macrostomum lignano</name>
    <dbReference type="NCBI Taxonomy" id="282301"/>
    <lineage>
        <taxon>Eukaryota</taxon>
        <taxon>Metazoa</taxon>
        <taxon>Spiralia</taxon>
        <taxon>Lophotrochozoa</taxon>
        <taxon>Platyhelminthes</taxon>
        <taxon>Rhabditophora</taxon>
        <taxon>Macrostomorpha</taxon>
        <taxon>Macrostomida</taxon>
        <taxon>Macrostomidae</taxon>
        <taxon>Macrostomum</taxon>
    </lineage>
</organism>
<sequence>MDRLETGNQPEVTVCLRDEALASILSAKAVMTQRAFEIKVDDVVFLGYSESLAAGAVAQPPPLVRLGPAVRSSAARAPPASSSISTFCIIFAVRCCAPKSINKLYIQLARQLTTALRHEEQRCKFLHAQQELINQLMAELEDARQQRRADAMFFQSLVESCLMSLQPYHCVLPLTDYSQQQQQQPFGSRVQMAVLAAFSLHAPLLATCGDREQAADLPLGLLTWLLRRRLLLQLHTYVTFLPDLSMWPWPTRHFRLHRRWLVAESLPARLRDRLSPPVQLTIQTTASSRSERPIWSFLCRPV</sequence>
<dbReference type="InterPro" id="IPR005365">
    <property type="entry name" value="Npr3"/>
</dbReference>
<evidence type="ECO:0000313" key="2">
    <source>
        <dbReference type="WBParaSite" id="maker-unitig_38073-snap-gene-0.2-mRNA-1"/>
    </source>
</evidence>
<name>A0A1I8FK96_9PLAT</name>
<dbReference type="GO" id="GO:1904262">
    <property type="term" value="P:negative regulation of TORC1 signaling"/>
    <property type="evidence" value="ECO:0007669"/>
    <property type="project" value="TreeGrafter"/>
</dbReference>
<reference evidence="2" key="1">
    <citation type="submission" date="2016-11" db="UniProtKB">
        <authorList>
            <consortium name="WormBaseParasite"/>
        </authorList>
    </citation>
    <scope>IDENTIFICATION</scope>
</reference>